<evidence type="ECO:0000313" key="3">
    <source>
        <dbReference type="Proteomes" id="UP000662572"/>
    </source>
</evidence>
<evidence type="ECO:0000313" key="2">
    <source>
        <dbReference type="EMBL" id="GGZ24090.1"/>
    </source>
</evidence>
<keyword evidence="3" id="KW-1185">Reference proteome</keyword>
<feature type="transmembrane region" description="Helical" evidence="1">
    <location>
        <begin position="432"/>
        <end position="449"/>
    </location>
</feature>
<sequence>MTIATKDILRLPQQALELQGTLARHDTGERVKLDRLDGVIAAALGALGLMTSLWGFNQLGMTLEDTRGLDLWFQGDIYRVTQNMTDADSDHYRTTVHPAASILISPFGIILTKLGMAPYEAARNIILLFSALSLGLMYAALRLLAMPKAVSALFVGVMASSGTFLHWNSVIEQSLPSQITIILALVLLAYGRTKSHIWWILMSAGTLSITITSWMFGLIATLARWPMRPDGEAAPQGKFSLKAFVGYWMKSPVIRISAIALGIIFVLAVVQFFTFNEAGLFFDPRIVKTEAYFVQPVAGAAGRPGWTPWENLQSLYITTQISPAPYLQVMEVSQWVNKEYYIINNQHSGFSQTVPGIAATVAWVVLLGLGIWGAIVHQRLRPVAIAVALMIVAEGVLHVLYGELTFLYAPYVLPPLIMLAAFSWFSPHRLKALVLAAVVMVCGGINNVGQFTAAVDIAKQTVAGNPPKIDPPY</sequence>
<feature type="transmembrane region" description="Helical" evidence="1">
    <location>
        <begin position="126"/>
        <end position="144"/>
    </location>
</feature>
<feature type="transmembrane region" description="Helical" evidence="1">
    <location>
        <begin position="96"/>
        <end position="114"/>
    </location>
</feature>
<feature type="transmembrane region" description="Helical" evidence="1">
    <location>
        <begin position="38"/>
        <end position="56"/>
    </location>
</feature>
<feature type="transmembrane region" description="Helical" evidence="1">
    <location>
        <begin position="253"/>
        <end position="275"/>
    </location>
</feature>
<accession>A0A918PWD1</accession>
<feature type="transmembrane region" description="Helical" evidence="1">
    <location>
        <begin position="197"/>
        <end position="219"/>
    </location>
</feature>
<feature type="transmembrane region" description="Helical" evidence="1">
    <location>
        <begin position="383"/>
        <end position="401"/>
    </location>
</feature>
<protein>
    <submittedName>
        <fullName evidence="2">Uncharacterized protein</fullName>
    </submittedName>
</protein>
<reference evidence="2" key="2">
    <citation type="submission" date="2020-09" db="EMBL/GenBank/DDBJ databases">
        <authorList>
            <person name="Sun Q."/>
            <person name="Kim S."/>
        </authorList>
    </citation>
    <scope>NUCLEOTIDE SEQUENCE</scope>
    <source>
        <strain evidence="2">KCTC 32296</strain>
    </source>
</reference>
<name>A0A918PWD1_9CAUL</name>
<comment type="caution">
    <text evidence="2">The sequence shown here is derived from an EMBL/GenBank/DDBJ whole genome shotgun (WGS) entry which is preliminary data.</text>
</comment>
<reference evidence="2" key="1">
    <citation type="journal article" date="2014" name="Int. J. Syst. Evol. Microbiol.">
        <title>Complete genome sequence of Corynebacterium casei LMG S-19264T (=DSM 44701T), isolated from a smear-ripened cheese.</title>
        <authorList>
            <consortium name="US DOE Joint Genome Institute (JGI-PGF)"/>
            <person name="Walter F."/>
            <person name="Albersmeier A."/>
            <person name="Kalinowski J."/>
            <person name="Ruckert C."/>
        </authorList>
    </citation>
    <scope>NUCLEOTIDE SEQUENCE</scope>
    <source>
        <strain evidence="2">KCTC 32296</strain>
    </source>
</reference>
<organism evidence="2 3">
    <name type="scientific">Asticcacaulis endophyticus</name>
    <dbReference type="NCBI Taxonomy" id="1395890"/>
    <lineage>
        <taxon>Bacteria</taxon>
        <taxon>Pseudomonadati</taxon>
        <taxon>Pseudomonadota</taxon>
        <taxon>Alphaproteobacteria</taxon>
        <taxon>Caulobacterales</taxon>
        <taxon>Caulobacteraceae</taxon>
        <taxon>Asticcacaulis</taxon>
    </lineage>
</organism>
<gene>
    <name evidence="2" type="ORF">GCM10011273_06530</name>
</gene>
<dbReference type="AlphaFoldDB" id="A0A918PWD1"/>
<dbReference type="Proteomes" id="UP000662572">
    <property type="component" value="Unassembled WGS sequence"/>
</dbReference>
<keyword evidence="1" id="KW-0472">Membrane</keyword>
<feature type="transmembrane region" description="Helical" evidence="1">
    <location>
        <begin position="357"/>
        <end position="376"/>
    </location>
</feature>
<feature type="transmembrane region" description="Helical" evidence="1">
    <location>
        <begin position="407"/>
        <end position="425"/>
    </location>
</feature>
<keyword evidence="1" id="KW-1133">Transmembrane helix</keyword>
<keyword evidence="1" id="KW-0812">Transmembrane</keyword>
<proteinExistence type="predicted"/>
<dbReference type="RefSeq" id="WP_189484922.1">
    <property type="nucleotide sequence ID" value="NZ_BMZB01000001.1"/>
</dbReference>
<dbReference type="EMBL" id="BMZB01000001">
    <property type="protein sequence ID" value="GGZ24090.1"/>
    <property type="molecule type" value="Genomic_DNA"/>
</dbReference>
<evidence type="ECO:0000256" key="1">
    <source>
        <dbReference type="SAM" id="Phobius"/>
    </source>
</evidence>